<dbReference type="AlphaFoldDB" id="A0A1I7UAU8"/>
<dbReference type="PANTHER" id="PTHR23013:SF26">
    <property type="entry name" value="G-PROTEIN COUPLED RECEPTORS FAMILY 1 PROFILE DOMAIN-CONTAINING PROTEIN"/>
    <property type="match status" value="1"/>
</dbReference>
<dbReference type="InterPro" id="IPR019430">
    <property type="entry name" value="7TM_GPCR_serpentine_rcpt_Srx"/>
</dbReference>
<dbReference type="Proteomes" id="UP000095282">
    <property type="component" value="Unplaced"/>
</dbReference>
<dbReference type="GO" id="GO:0016020">
    <property type="term" value="C:membrane"/>
    <property type="evidence" value="ECO:0007669"/>
    <property type="project" value="UniProtKB-SubCell"/>
</dbReference>
<dbReference type="WBParaSite" id="Csp11.Scaffold629.g16619.t1">
    <property type="protein sequence ID" value="Csp11.Scaffold629.g16619.t1"/>
    <property type="gene ID" value="Csp11.Scaffold629.g16619"/>
</dbReference>
<dbReference type="PROSITE" id="PS50262">
    <property type="entry name" value="G_PROTEIN_RECEP_F1_2"/>
    <property type="match status" value="1"/>
</dbReference>
<accession>A0A1I7UAU8</accession>
<evidence type="ECO:0000256" key="2">
    <source>
        <dbReference type="ARBA" id="ARBA00022692"/>
    </source>
</evidence>
<keyword evidence="7" id="KW-1185">Reference proteome</keyword>
<evidence type="ECO:0000313" key="8">
    <source>
        <dbReference type="WBParaSite" id="Csp11.Scaffold629.g16619.t1"/>
    </source>
</evidence>
<keyword evidence="2 5" id="KW-0812">Transmembrane</keyword>
<organism evidence="7 8">
    <name type="scientific">Caenorhabditis tropicalis</name>
    <dbReference type="NCBI Taxonomy" id="1561998"/>
    <lineage>
        <taxon>Eukaryota</taxon>
        <taxon>Metazoa</taxon>
        <taxon>Ecdysozoa</taxon>
        <taxon>Nematoda</taxon>
        <taxon>Chromadorea</taxon>
        <taxon>Rhabditida</taxon>
        <taxon>Rhabditina</taxon>
        <taxon>Rhabditomorpha</taxon>
        <taxon>Rhabditoidea</taxon>
        <taxon>Rhabditidae</taxon>
        <taxon>Peloderinae</taxon>
        <taxon>Caenorhabditis</taxon>
    </lineage>
</organism>
<protein>
    <submittedName>
        <fullName evidence="8">G_PROTEIN_RECEP_F1_2 domain-containing protein</fullName>
    </submittedName>
</protein>
<evidence type="ECO:0000259" key="6">
    <source>
        <dbReference type="PROSITE" id="PS50262"/>
    </source>
</evidence>
<keyword evidence="4 5" id="KW-0472">Membrane</keyword>
<feature type="transmembrane region" description="Helical" evidence="5">
    <location>
        <begin position="18"/>
        <end position="42"/>
    </location>
</feature>
<dbReference type="InterPro" id="IPR017452">
    <property type="entry name" value="GPCR_Rhodpsn_7TM"/>
</dbReference>
<evidence type="ECO:0000256" key="3">
    <source>
        <dbReference type="ARBA" id="ARBA00022989"/>
    </source>
</evidence>
<dbReference type="Pfam" id="PF10328">
    <property type="entry name" value="7TM_GPCR_Srx"/>
    <property type="match status" value="1"/>
</dbReference>
<feature type="transmembrane region" description="Helical" evidence="5">
    <location>
        <begin position="54"/>
        <end position="77"/>
    </location>
</feature>
<comment type="subcellular location">
    <subcellularLocation>
        <location evidence="1">Membrane</location>
    </subcellularLocation>
</comment>
<proteinExistence type="predicted"/>
<evidence type="ECO:0000256" key="5">
    <source>
        <dbReference type="SAM" id="Phobius"/>
    </source>
</evidence>
<dbReference type="PANTHER" id="PTHR23013">
    <property type="entry name" value="SERPENTINE RECEPTOR"/>
    <property type="match status" value="1"/>
</dbReference>
<reference evidence="8" key="1">
    <citation type="submission" date="2016-11" db="UniProtKB">
        <authorList>
            <consortium name="WormBaseParasite"/>
        </authorList>
    </citation>
    <scope>IDENTIFICATION</scope>
</reference>
<feature type="transmembrane region" description="Helical" evidence="5">
    <location>
        <begin position="107"/>
        <end position="126"/>
    </location>
</feature>
<feature type="domain" description="G-protein coupled receptors family 1 profile" evidence="6">
    <location>
        <begin position="34"/>
        <end position="142"/>
    </location>
</feature>
<name>A0A1I7UAU8_9PELO</name>
<evidence type="ECO:0000256" key="1">
    <source>
        <dbReference type="ARBA" id="ARBA00004370"/>
    </source>
</evidence>
<dbReference type="eggNOG" id="ENOG502TG23">
    <property type="taxonomic scope" value="Eukaryota"/>
</dbReference>
<dbReference type="Gene3D" id="1.20.1070.10">
    <property type="entry name" value="Rhodopsin 7-helix transmembrane proteins"/>
    <property type="match status" value="1"/>
</dbReference>
<sequence>MNETTEVVLLNYKDPLNFTVGCLLLLIGIFGVICNSSIIFIFKKEKSERTSFNLICVFRSLSNIYILVTTFICLFLPKTVLGFSPYPPGVESTLIHISNTLYLGNEYQIILVAINRFTAMFLPVYYRKIFGFKTTFVRIFII</sequence>
<evidence type="ECO:0000256" key="4">
    <source>
        <dbReference type="ARBA" id="ARBA00023136"/>
    </source>
</evidence>
<dbReference type="SUPFAM" id="SSF81321">
    <property type="entry name" value="Family A G protein-coupled receptor-like"/>
    <property type="match status" value="1"/>
</dbReference>
<evidence type="ECO:0000313" key="7">
    <source>
        <dbReference type="Proteomes" id="UP000095282"/>
    </source>
</evidence>
<keyword evidence="3 5" id="KW-1133">Transmembrane helix</keyword>